<evidence type="ECO:0000313" key="3">
    <source>
        <dbReference type="EMBL" id="CAB4218842.1"/>
    </source>
</evidence>
<organism evidence="2">
    <name type="scientific">uncultured Caudovirales phage</name>
    <dbReference type="NCBI Taxonomy" id="2100421"/>
    <lineage>
        <taxon>Viruses</taxon>
        <taxon>Duplodnaviria</taxon>
        <taxon>Heunggongvirae</taxon>
        <taxon>Uroviricota</taxon>
        <taxon>Caudoviricetes</taxon>
        <taxon>Peduoviridae</taxon>
        <taxon>Maltschvirus</taxon>
        <taxon>Maltschvirus maltsch</taxon>
    </lineage>
</organism>
<sequence>MQSSMKPKVSTPLGGPGVSKAQFLQMASDEVPDFPLSRDLHEMMMEHPGEEPTGYANLVDILRKEMGLTTWRDMGAHKKAKK</sequence>
<dbReference type="EMBL" id="LR797292">
    <property type="protein sequence ID" value="CAB4200458.1"/>
    <property type="molecule type" value="Genomic_DNA"/>
</dbReference>
<protein>
    <submittedName>
        <fullName evidence="2">Uncharacterized protein</fullName>
    </submittedName>
</protein>
<name>A0A6J5S494_9CAUD</name>
<evidence type="ECO:0000313" key="1">
    <source>
        <dbReference type="EMBL" id="CAB4187582.1"/>
    </source>
</evidence>
<reference evidence="2" key="1">
    <citation type="submission" date="2020-05" db="EMBL/GenBank/DDBJ databases">
        <authorList>
            <person name="Chiriac C."/>
            <person name="Salcher M."/>
            <person name="Ghai R."/>
            <person name="Kavagutti S V."/>
        </authorList>
    </citation>
    <scope>NUCLEOTIDE SEQUENCE</scope>
</reference>
<dbReference type="EMBL" id="LR797469">
    <property type="protein sequence ID" value="CAB4218842.1"/>
    <property type="molecule type" value="Genomic_DNA"/>
</dbReference>
<evidence type="ECO:0000313" key="2">
    <source>
        <dbReference type="EMBL" id="CAB4200458.1"/>
    </source>
</evidence>
<proteinExistence type="predicted"/>
<dbReference type="EMBL" id="LR797107">
    <property type="protein sequence ID" value="CAB4187582.1"/>
    <property type="molecule type" value="Genomic_DNA"/>
</dbReference>
<gene>
    <name evidence="1" type="ORF">UFOVP1154_53</name>
    <name evidence="2" type="ORF">UFOVP1341_40</name>
    <name evidence="3" type="ORF">UFOVP1601_43</name>
</gene>
<accession>A0A6J5S494</accession>